<keyword evidence="12" id="KW-1185">Reference proteome</keyword>
<dbReference type="PANTHER" id="PTHR11935">
    <property type="entry name" value="BETA LACTAMASE DOMAIN"/>
    <property type="match status" value="1"/>
</dbReference>
<dbReference type="HAMAP" id="MF_01374">
    <property type="entry name" value="Glyoxalase_2"/>
    <property type="match status" value="1"/>
</dbReference>
<accession>A0A0V0QP92</accession>
<proteinExistence type="inferred from homology"/>
<dbReference type="AlphaFoldDB" id="A0A0V0QP92"/>
<dbReference type="OrthoDB" id="515692at2759"/>
<evidence type="ECO:0000313" key="11">
    <source>
        <dbReference type="EMBL" id="KRX03981.1"/>
    </source>
</evidence>
<dbReference type="InterPro" id="IPR017782">
    <property type="entry name" value="Hydroxyacylglutathione_Hdrlase"/>
</dbReference>
<gene>
    <name evidence="11" type="ORF">PPERSA_12428</name>
</gene>
<dbReference type="CDD" id="cd07723">
    <property type="entry name" value="hydroxyacylglutathione_hydrolase_MBL-fold"/>
    <property type="match status" value="1"/>
</dbReference>
<name>A0A0V0QP92_PSEPJ</name>
<evidence type="ECO:0000256" key="7">
    <source>
        <dbReference type="ARBA" id="ARBA00022801"/>
    </source>
</evidence>
<sequence length="301" mass="35118">MQNERENIQIIPIQCYEDNYTYLLLGGKQNEGILIDPSDIQKIEAFFKNQSHLKITHILYTHKHWDHAGNSQQLKNFFQGLPQNKDHKIQLIAHDQDAQHIKGIDKILNEKKNEFVINESFKITSYHVPCHTKGHALYYIEPLFKNAQLSQQDQQLISSNQSFQSQKALFTGDTLFIGGAGRFFEGNSQEMYQNFELISTLPDDTDVYCGHEYTVANYKWAVQVEKNNQNLINNYNKAKKLRQQGKFTIPSTILNEKQTNIFMRCNEKSLQELFNNNNPVEIMTQLREMKNQGQTEIQQKL</sequence>
<evidence type="ECO:0000256" key="4">
    <source>
        <dbReference type="ARBA" id="ARBA00006759"/>
    </source>
</evidence>
<comment type="catalytic activity">
    <reaction evidence="1">
        <text>an S-(2-hydroxyacyl)glutathione + H2O = a 2-hydroxy carboxylate + glutathione + H(+)</text>
        <dbReference type="Rhea" id="RHEA:21864"/>
        <dbReference type="ChEBI" id="CHEBI:15377"/>
        <dbReference type="ChEBI" id="CHEBI:15378"/>
        <dbReference type="ChEBI" id="CHEBI:57925"/>
        <dbReference type="ChEBI" id="CHEBI:58896"/>
        <dbReference type="ChEBI" id="CHEBI:71261"/>
        <dbReference type="EC" id="3.1.2.6"/>
    </reaction>
</comment>
<organism evidence="11 12">
    <name type="scientific">Pseudocohnilembus persalinus</name>
    <name type="common">Ciliate</name>
    <dbReference type="NCBI Taxonomy" id="266149"/>
    <lineage>
        <taxon>Eukaryota</taxon>
        <taxon>Sar</taxon>
        <taxon>Alveolata</taxon>
        <taxon>Ciliophora</taxon>
        <taxon>Intramacronucleata</taxon>
        <taxon>Oligohymenophorea</taxon>
        <taxon>Scuticociliatia</taxon>
        <taxon>Philasterida</taxon>
        <taxon>Pseudocohnilembidae</taxon>
        <taxon>Pseudocohnilembus</taxon>
    </lineage>
</organism>
<dbReference type="GO" id="GO:0004416">
    <property type="term" value="F:hydroxyacylglutathione hydrolase activity"/>
    <property type="evidence" value="ECO:0007669"/>
    <property type="project" value="UniProtKB-EC"/>
</dbReference>
<feature type="domain" description="Metallo-beta-lactamase" evidence="10">
    <location>
        <begin position="18"/>
        <end position="211"/>
    </location>
</feature>
<protein>
    <recommendedName>
        <fullName evidence="5">hydroxyacylglutathione hydrolase</fullName>
        <ecNumber evidence="5">3.1.2.6</ecNumber>
    </recommendedName>
    <alternativeName>
        <fullName evidence="9">Glyoxalase II</fullName>
    </alternativeName>
</protein>
<reference evidence="11 12" key="1">
    <citation type="journal article" date="2015" name="Sci. Rep.">
        <title>Genome of the facultative scuticociliatosis pathogen Pseudocohnilembus persalinus provides insight into its virulence through horizontal gene transfer.</title>
        <authorList>
            <person name="Xiong J."/>
            <person name="Wang G."/>
            <person name="Cheng J."/>
            <person name="Tian M."/>
            <person name="Pan X."/>
            <person name="Warren A."/>
            <person name="Jiang C."/>
            <person name="Yuan D."/>
            <person name="Miao W."/>
        </authorList>
    </citation>
    <scope>NUCLEOTIDE SEQUENCE [LARGE SCALE GENOMIC DNA]</scope>
    <source>
        <strain evidence="11">36N120E</strain>
    </source>
</reference>
<keyword evidence="8" id="KW-0862">Zinc</keyword>
<keyword evidence="6" id="KW-0479">Metal-binding</keyword>
<evidence type="ECO:0000256" key="3">
    <source>
        <dbReference type="ARBA" id="ARBA00004963"/>
    </source>
</evidence>
<dbReference type="GO" id="GO:0046872">
    <property type="term" value="F:metal ion binding"/>
    <property type="evidence" value="ECO:0007669"/>
    <property type="project" value="UniProtKB-KW"/>
</dbReference>
<comment type="pathway">
    <text evidence="3">Secondary metabolite metabolism; methylglyoxal degradation; (R)-lactate from methylglyoxal: step 2/2.</text>
</comment>
<dbReference type="InParanoid" id="A0A0V0QP92"/>
<dbReference type="Pfam" id="PF16123">
    <property type="entry name" value="HAGH_C"/>
    <property type="match status" value="1"/>
</dbReference>
<dbReference type="InterPro" id="IPR036866">
    <property type="entry name" value="RibonucZ/Hydroxyglut_hydro"/>
</dbReference>
<dbReference type="PANTHER" id="PTHR11935:SF94">
    <property type="entry name" value="TENZING NORGAY, ISOFORM C"/>
    <property type="match status" value="1"/>
</dbReference>
<evidence type="ECO:0000256" key="2">
    <source>
        <dbReference type="ARBA" id="ARBA00001947"/>
    </source>
</evidence>
<evidence type="ECO:0000256" key="9">
    <source>
        <dbReference type="ARBA" id="ARBA00031044"/>
    </source>
</evidence>
<comment type="similarity">
    <text evidence="4">Belongs to the metallo-beta-lactamase superfamily. Glyoxalase II family.</text>
</comment>
<dbReference type="EC" id="3.1.2.6" evidence="5"/>
<dbReference type="InterPro" id="IPR032282">
    <property type="entry name" value="HAGH_C"/>
</dbReference>
<evidence type="ECO:0000256" key="6">
    <source>
        <dbReference type="ARBA" id="ARBA00022723"/>
    </source>
</evidence>
<evidence type="ECO:0000256" key="8">
    <source>
        <dbReference type="ARBA" id="ARBA00022833"/>
    </source>
</evidence>
<dbReference type="OMA" id="CVWPGMR"/>
<comment type="cofactor">
    <cofactor evidence="2">
        <name>Zn(2+)</name>
        <dbReference type="ChEBI" id="CHEBI:29105"/>
    </cofactor>
</comment>
<dbReference type="Pfam" id="PF00753">
    <property type="entry name" value="Lactamase_B"/>
    <property type="match status" value="1"/>
</dbReference>
<evidence type="ECO:0000259" key="10">
    <source>
        <dbReference type="SMART" id="SM00849"/>
    </source>
</evidence>
<dbReference type="Gene3D" id="3.60.15.10">
    <property type="entry name" value="Ribonuclease Z/Hydroxyacylglutathione hydrolase-like"/>
    <property type="match status" value="1"/>
</dbReference>
<dbReference type="InterPro" id="IPR001279">
    <property type="entry name" value="Metallo-B-lactamas"/>
</dbReference>
<dbReference type="FunCoup" id="A0A0V0QP92">
    <property type="interactions" value="96"/>
</dbReference>
<evidence type="ECO:0000256" key="1">
    <source>
        <dbReference type="ARBA" id="ARBA00001623"/>
    </source>
</evidence>
<dbReference type="NCBIfam" id="TIGR03413">
    <property type="entry name" value="GSH_gloB"/>
    <property type="match status" value="1"/>
</dbReference>
<evidence type="ECO:0000256" key="5">
    <source>
        <dbReference type="ARBA" id="ARBA00011917"/>
    </source>
</evidence>
<dbReference type="Proteomes" id="UP000054937">
    <property type="component" value="Unassembled WGS sequence"/>
</dbReference>
<keyword evidence="7" id="KW-0378">Hydrolase</keyword>
<evidence type="ECO:0000313" key="12">
    <source>
        <dbReference type="Proteomes" id="UP000054937"/>
    </source>
</evidence>
<dbReference type="EMBL" id="LDAU01000122">
    <property type="protein sequence ID" value="KRX03981.1"/>
    <property type="molecule type" value="Genomic_DNA"/>
</dbReference>
<comment type="caution">
    <text evidence="11">The sequence shown here is derived from an EMBL/GenBank/DDBJ whole genome shotgun (WGS) entry which is preliminary data.</text>
</comment>
<dbReference type="InterPro" id="IPR035680">
    <property type="entry name" value="Clx_II_MBL"/>
</dbReference>
<dbReference type="SMART" id="SM00849">
    <property type="entry name" value="Lactamase_B"/>
    <property type="match status" value="1"/>
</dbReference>
<dbReference type="GO" id="GO:0019243">
    <property type="term" value="P:methylglyoxal catabolic process to D-lactate via S-lactoyl-glutathione"/>
    <property type="evidence" value="ECO:0007669"/>
    <property type="project" value="InterPro"/>
</dbReference>
<dbReference type="SUPFAM" id="SSF56281">
    <property type="entry name" value="Metallo-hydrolase/oxidoreductase"/>
    <property type="match status" value="1"/>
</dbReference>